<gene>
    <name evidence="2" type="ORF">HMPREF9555_00292</name>
</gene>
<dbReference type="Pfam" id="PF04471">
    <property type="entry name" value="Mrr_cat"/>
    <property type="match status" value="1"/>
</dbReference>
<sequence>MKVRVYIQVKQHVGETNEHAVEQISNYKKQQADSLDGEYTPLAWALTSAVFSEKAVQKAGECGVRLINGEEFIGMLLEAGINIDIDAAIS</sequence>
<dbReference type="InterPro" id="IPR007560">
    <property type="entry name" value="Restrct_endonuc_IV_Mrr"/>
</dbReference>
<protein>
    <recommendedName>
        <fullName evidence="1">Restriction endonuclease type IV Mrr domain-containing protein</fullName>
    </recommendedName>
</protein>
<evidence type="ECO:0000313" key="3">
    <source>
        <dbReference type="Proteomes" id="UP000004633"/>
    </source>
</evidence>
<dbReference type="STRING" id="749551.HMPREF9555_00292"/>
<dbReference type="EMBL" id="AECV01000001">
    <property type="protein sequence ID" value="EFW30663.1"/>
    <property type="molecule type" value="Genomic_DNA"/>
</dbReference>
<dbReference type="GO" id="GO:0004519">
    <property type="term" value="F:endonuclease activity"/>
    <property type="evidence" value="ECO:0007669"/>
    <property type="project" value="InterPro"/>
</dbReference>
<comment type="caution">
    <text evidence="2">The sequence shown here is derived from an EMBL/GenBank/DDBJ whole genome shotgun (WGS) entry which is preliminary data.</text>
</comment>
<organism evidence="2 3">
    <name type="scientific">Selenomonas artemidis F0399</name>
    <dbReference type="NCBI Taxonomy" id="749551"/>
    <lineage>
        <taxon>Bacteria</taxon>
        <taxon>Bacillati</taxon>
        <taxon>Bacillota</taxon>
        <taxon>Negativicutes</taxon>
        <taxon>Selenomonadales</taxon>
        <taxon>Selenomonadaceae</taxon>
        <taxon>Selenomonas</taxon>
    </lineage>
</organism>
<accession>E7MZZ9</accession>
<evidence type="ECO:0000259" key="1">
    <source>
        <dbReference type="Pfam" id="PF04471"/>
    </source>
</evidence>
<dbReference type="HOGENOM" id="CLU_2439079_0_0_9"/>
<name>E7MZZ9_9FIRM</name>
<dbReference type="RefSeq" id="WP_009348951.1">
    <property type="nucleotide sequence ID" value="NZ_GL638127.1"/>
</dbReference>
<dbReference type="GO" id="GO:0009307">
    <property type="term" value="P:DNA restriction-modification system"/>
    <property type="evidence" value="ECO:0007669"/>
    <property type="project" value="InterPro"/>
</dbReference>
<proteinExistence type="predicted"/>
<evidence type="ECO:0000313" key="2">
    <source>
        <dbReference type="EMBL" id="EFW30663.1"/>
    </source>
</evidence>
<feature type="domain" description="Restriction endonuclease type IV Mrr" evidence="1">
    <location>
        <begin position="4"/>
        <end position="76"/>
    </location>
</feature>
<dbReference type="AlphaFoldDB" id="E7MZZ9"/>
<dbReference type="Proteomes" id="UP000004633">
    <property type="component" value="Unassembled WGS sequence"/>
</dbReference>
<reference evidence="2 3" key="1">
    <citation type="submission" date="2010-08" db="EMBL/GenBank/DDBJ databases">
        <authorList>
            <person name="Weinstock G."/>
            <person name="Sodergren E."/>
            <person name="Clifton S."/>
            <person name="Fulton L."/>
            <person name="Fulton B."/>
            <person name="Courtney L."/>
            <person name="Fronick C."/>
            <person name="Harrison M."/>
            <person name="Strong C."/>
            <person name="Farmer C."/>
            <person name="Delahaunty K."/>
            <person name="Markovic C."/>
            <person name="Hall O."/>
            <person name="Minx P."/>
            <person name="Tomlinson C."/>
            <person name="Mitreva M."/>
            <person name="Hou S."/>
            <person name="Chen J."/>
            <person name="Wollam A."/>
            <person name="Pepin K.H."/>
            <person name="Johnson M."/>
            <person name="Bhonagiri V."/>
            <person name="Zhang X."/>
            <person name="Suruliraj S."/>
            <person name="Warren W."/>
            <person name="Chinwalla A."/>
            <person name="Mardis E.R."/>
            <person name="Wilson R.K."/>
        </authorList>
    </citation>
    <scope>NUCLEOTIDE SEQUENCE [LARGE SCALE GENOMIC DNA]</scope>
    <source>
        <strain evidence="2 3">F0399</strain>
    </source>
</reference>
<dbReference type="GO" id="GO:0003677">
    <property type="term" value="F:DNA binding"/>
    <property type="evidence" value="ECO:0007669"/>
    <property type="project" value="InterPro"/>
</dbReference>
<keyword evidence="3" id="KW-1185">Reference proteome</keyword>